<dbReference type="AlphaFoldDB" id="A0A5C6S4M4"/>
<dbReference type="RefSeq" id="WP_147098082.1">
    <property type="nucleotide sequence ID" value="NZ_JBHUFH010000011.1"/>
</dbReference>
<keyword evidence="1" id="KW-0812">Transmembrane</keyword>
<dbReference type="EMBL" id="VOPL01000003">
    <property type="protein sequence ID" value="TXB69353.1"/>
    <property type="molecule type" value="Genomic_DNA"/>
</dbReference>
<feature type="transmembrane region" description="Helical" evidence="1">
    <location>
        <begin position="207"/>
        <end position="226"/>
    </location>
</feature>
<evidence type="ECO:0000259" key="2">
    <source>
        <dbReference type="Pfam" id="PF01569"/>
    </source>
</evidence>
<dbReference type="Gene3D" id="1.20.144.10">
    <property type="entry name" value="Phosphatidic acid phosphatase type 2/haloperoxidase"/>
    <property type="match status" value="1"/>
</dbReference>
<keyword evidence="1" id="KW-1133">Transmembrane helix</keyword>
<feature type="transmembrane region" description="Helical" evidence="1">
    <location>
        <begin position="94"/>
        <end position="113"/>
    </location>
</feature>
<feature type="transmembrane region" description="Helical" evidence="1">
    <location>
        <begin position="182"/>
        <end position="201"/>
    </location>
</feature>
<sequence>MTAHSLSIRLALLSLLGLIIASVLFTAKPQIDLNVSGWFAGASGKDFVISQQRVWQEVRLFFRIITTGTALLMLAFLVHNLLRPNAAIGRNRALAFIVAAYALGPGLIANGFFKSFWGRARPRDIVEFGGTHTFTPALVPTDQCRLDCSFISGEASSAAAISLALLLAAWPRLSHRDRVRGSVAAASFTLFVSGLRIAFGGHFLSDTVFAIVIMGVIVPVVHLIVIGRAEQPGVITTRPPKGA</sequence>
<accession>A0A5C6S4M4</accession>
<protein>
    <submittedName>
        <fullName evidence="3">Phosphatase PAP2 family protein</fullName>
    </submittedName>
</protein>
<dbReference type="OrthoDB" id="9801622at2"/>
<organism evidence="3 4">
    <name type="scientific">Paracoccus aurantiacus</name>
    <dbReference type="NCBI Taxonomy" id="2599412"/>
    <lineage>
        <taxon>Bacteria</taxon>
        <taxon>Pseudomonadati</taxon>
        <taxon>Pseudomonadota</taxon>
        <taxon>Alphaproteobacteria</taxon>
        <taxon>Rhodobacterales</taxon>
        <taxon>Paracoccaceae</taxon>
        <taxon>Paracoccus</taxon>
    </lineage>
</organism>
<dbReference type="InterPro" id="IPR036938">
    <property type="entry name" value="PAP2/HPO_sf"/>
</dbReference>
<feature type="domain" description="Phosphatidic acid phosphatase type 2/haloperoxidase" evidence="2">
    <location>
        <begin position="99"/>
        <end position="225"/>
    </location>
</feature>
<dbReference type="Pfam" id="PF01569">
    <property type="entry name" value="PAP2"/>
    <property type="match status" value="1"/>
</dbReference>
<feature type="transmembrane region" description="Helical" evidence="1">
    <location>
        <begin position="60"/>
        <end position="82"/>
    </location>
</feature>
<dbReference type="InterPro" id="IPR000326">
    <property type="entry name" value="PAP2/HPO"/>
</dbReference>
<comment type="caution">
    <text evidence="3">The sequence shown here is derived from an EMBL/GenBank/DDBJ whole genome shotgun (WGS) entry which is preliminary data.</text>
</comment>
<reference evidence="3 4" key="1">
    <citation type="submission" date="2019-08" db="EMBL/GenBank/DDBJ databases">
        <authorList>
            <person name="Ye J."/>
        </authorList>
    </citation>
    <scope>NUCLEOTIDE SEQUENCE [LARGE SCALE GENOMIC DNA]</scope>
    <source>
        <strain evidence="3 4">TK008</strain>
    </source>
</reference>
<dbReference type="Proteomes" id="UP000321562">
    <property type="component" value="Unassembled WGS sequence"/>
</dbReference>
<dbReference type="SUPFAM" id="SSF48317">
    <property type="entry name" value="Acid phosphatase/Vanadium-dependent haloperoxidase"/>
    <property type="match status" value="1"/>
</dbReference>
<gene>
    <name evidence="3" type="ORF">FQV27_10415</name>
</gene>
<name>A0A5C6S4M4_9RHOB</name>
<feature type="transmembrane region" description="Helical" evidence="1">
    <location>
        <begin position="150"/>
        <end position="170"/>
    </location>
</feature>
<keyword evidence="4" id="KW-1185">Reference proteome</keyword>
<evidence type="ECO:0000313" key="4">
    <source>
        <dbReference type="Proteomes" id="UP000321562"/>
    </source>
</evidence>
<evidence type="ECO:0000256" key="1">
    <source>
        <dbReference type="SAM" id="Phobius"/>
    </source>
</evidence>
<proteinExistence type="predicted"/>
<keyword evidence="1" id="KW-0472">Membrane</keyword>
<evidence type="ECO:0000313" key="3">
    <source>
        <dbReference type="EMBL" id="TXB69353.1"/>
    </source>
</evidence>